<proteinExistence type="predicted"/>
<evidence type="ECO:0000313" key="3">
    <source>
        <dbReference type="Proteomes" id="UP001331515"/>
    </source>
</evidence>
<gene>
    <name evidence="2" type="ORF">CgunFtcFv8_010248</name>
</gene>
<evidence type="ECO:0000313" key="2">
    <source>
        <dbReference type="EMBL" id="KAK5928974.1"/>
    </source>
</evidence>
<feature type="region of interest" description="Disordered" evidence="1">
    <location>
        <begin position="1"/>
        <end position="28"/>
    </location>
</feature>
<reference evidence="2 3" key="1">
    <citation type="journal article" date="2023" name="Mol. Biol. Evol.">
        <title>Genomics of Secondarily Temperate Adaptation in the Only Non-Antarctic Icefish.</title>
        <authorList>
            <person name="Rivera-Colon A.G."/>
            <person name="Rayamajhi N."/>
            <person name="Minhas B.F."/>
            <person name="Madrigal G."/>
            <person name="Bilyk K.T."/>
            <person name="Yoon V."/>
            <person name="Hune M."/>
            <person name="Gregory S."/>
            <person name="Cheng C.H.C."/>
            <person name="Catchen J.M."/>
        </authorList>
    </citation>
    <scope>NUCLEOTIDE SEQUENCE [LARGE SCALE GENOMIC DNA]</scope>
    <source>
        <tissue evidence="2">White muscle</tissue>
    </source>
</reference>
<evidence type="ECO:0000256" key="1">
    <source>
        <dbReference type="SAM" id="MobiDB-lite"/>
    </source>
</evidence>
<keyword evidence="3" id="KW-1185">Reference proteome</keyword>
<protein>
    <submittedName>
        <fullName evidence="2">Uncharacterized protein</fullName>
    </submittedName>
</protein>
<comment type="caution">
    <text evidence="2">The sequence shown here is derived from an EMBL/GenBank/DDBJ whole genome shotgun (WGS) entry which is preliminary data.</text>
</comment>
<dbReference type="AlphaFoldDB" id="A0AAN8HZA5"/>
<dbReference type="EMBL" id="JAURVH010001517">
    <property type="protein sequence ID" value="KAK5928974.1"/>
    <property type="molecule type" value="Genomic_DNA"/>
</dbReference>
<sequence>MSGRRQSSLSCSRIARRRHRSTPPSVHEHRQVMCYQQVDADYPPTESARSFEYPACYGITTNSIPGVITYGWNKCERRDREGQSE</sequence>
<accession>A0AAN8HZA5</accession>
<feature type="compositionally biased region" description="Polar residues" evidence="1">
    <location>
        <begin position="1"/>
        <end position="11"/>
    </location>
</feature>
<dbReference type="Proteomes" id="UP001331515">
    <property type="component" value="Unassembled WGS sequence"/>
</dbReference>
<name>A0AAN8HZA5_CHAGU</name>
<organism evidence="2 3">
    <name type="scientific">Champsocephalus gunnari</name>
    <name type="common">Mackerel icefish</name>
    <dbReference type="NCBI Taxonomy" id="52237"/>
    <lineage>
        <taxon>Eukaryota</taxon>
        <taxon>Metazoa</taxon>
        <taxon>Chordata</taxon>
        <taxon>Craniata</taxon>
        <taxon>Vertebrata</taxon>
        <taxon>Euteleostomi</taxon>
        <taxon>Actinopterygii</taxon>
        <taxon>Neopterygii</taxon>
        <taxon>Teleostei</taxon>
        <taxon>Neoteleostei</taxon>
        <taxon>Acanthomorphata</taxon>
        <taxon>Eupercaria</taxon>
        <taxon>Perciformes</taxon>
        <taxon>Notothenioidei</taxon>
        <taxon>Channichthyidae</taxon>
        <taxon>Champsocephalus</taxon>
    </lineage>
</organism>